<accession>A0A8S1JS18</accession>
<sequence>MSKRKPQFDIAKEGDDEEVLPVVGVINTAEEIQERKILKIKGPKQKENNQNTKIVITAPPPSFEQAGSDQKLSTPPKKFQPTNIFNCQQEKLFFNTQPLNSLQLPKQQNNNMGLVSPIIEFKSIRKSDKSISSPNQETNKKIEILENKLKKIKIDNQEHQNKEITLTIEKVGDDHKIKIEPDIFEGLVEKEKTKKENNIIRLECKKESDIHQLQIEFVNEKDYEQFNL</sequence>
<keyword evidence="4" id="KW-1185">Reference proteome</keyword>
<evidence type="ECO:0000256" key="2">
    <source>
        <dbReference type="SAM" id="MobiDB-lite"/>
    </source>
</evidence>
<keyword evidence="1" id="KW-0175">Coiled coil</keyword>
<evidence type="ECO:0000313" key="4">
    <source>
        <dbReference type="Proteomes" id="UP000688137"/>
    </source>
</evidence>
<name>A0A8S1JS18_PARPR</name>
<comment type="caution">
    <text evidence="3">The sequence shown here is derived from an EMBL/GenBank/DDBJ whole genome shotgun (WGS) entry which is preliminary data.</text>
</comment>
<dbReference type="AlphaFoldDB" id="A0A8S1JS18"/>
<dbReference type="OMA" id="KEKNDNQ"/>
<dbReference type="Proteomes" id="UP000688137">
    <property type="component" value="Unassembled WGS sequence"/>
</dbReference>
<evidence type="ECO:0000313" key="3">
    <source>
        <dbReference type="EMBL" id="CAD8044787.1"/>
    </source>
</evidence>
<evidence type="ECO:0000256" key="1">
    <source>
        <dbReference type="SAM" id="Coils"/>
    </source>
</evidence>
<feature type="region of interest" description="Disordered" evidence="2">
    <location>
        <begin position="58"/>
        <end position="80"/>
    </location>
</feature>
<reference evidence="3" key="1">
    <citation type="submission" date="2021-01" db="EMBL/GenBank/DDBJ databases">
        <authorList>
            <consortium name="Genoscope - CEA"/>
            <person name="William W."/>
        </authorList>
    </citation>
    <scope>NUCLEOTIDE SEQUENCE</scope>
</reference>
<dbReference type="EMBL" id="CAJJDM010000004">
    <property type="protein sequence ID" value="CAD8044787.1"/>
    <property type="molecule type" value="Genomic_DNA"/>
</dbReference>
<gene>
    <name evidence="3" type="ORF">PPRIM_AZ9-3.1.T0080356</name>
</gene>
<proteinExistence type="predicted"/>
<feature type="coiled-coil region" evidence="1">
    <location>
        <begin position="135"/>
        <end position="162"/>
    </location>
</feature>
<organism evidence="3 4">
    <name type="scientific">Paramecium primaurelia</name>
    <dbReference type="NCBI Taxonomy" id="5886"/>
    <lineage>
        <taxon>Eukaryota</taxon>
        <taxon>Sar</taxon>
        <taxon>Alveolata</taxon>
        <taxon>Ciliophora</taxon>
        <taxon>Intramacronucleata</taxon>
        <taxon>Oligohymenophorea</taxon>
        <taxon>Peniculida</taxon>
        <taxon>Parameciidae</taxon>
        <taxon>Paramecium</taxon>
    </lineage>
</organism>
<protein>
    <submittedName>
        <fullName evidence="3">Uncharacterized protein</fullName>
    </submittedName>
</protein>